<dbReference type="GO" id="GO:0004523">
    <property type="term" value="F:RNA-DNA hybrid ribonuclease activity"/>
    <property type="evidence" value="ECO:0007669"/>
    <property type="project" value="UniProtKB-EC"/>
</dbReference>
<dbReference type="OrthoDB" id="411823at2759"/>
<evidence type="ECO:0000256" key="1">
    <source>
        <dbReference type="ARBA" id="ARBA00000077"/>
    </source>
</evidence>
<keyword evidence="7" id="KW-0378">Hydrolase</keyword>
<comment type="similarity">
    <text evidence="2">Belongs to the RNase H family.</text>
</comment>
<dbReference type="InterPro" id="IPR002156">
    <property type="entry name" value="RNaseH_domain"/>
</dbReference>
<evidence type="ECO:0000313" key="9">
    <source>
        <dbReference type="Proteomes" id="UP000322000"/>
    </source>
</evidence>
<dbReference type="GO" id="GO:0003676">
    <property type="term" value="F:nucleic acid binding"/>
    <property type="evidence" value="ECO:0007669"/>
    <property type="project" value="InterPro"/>
</dbReference>
<dbReference type="InParanoid" id="A0A7E5X0N8"/>
<dbReference type="InterPro" id="IPR036397">
    <property type="entry name" value="RNaseH_sf"/>
</dbReference>
<sequence>LTGILPLDLRIKEAATIFEIRKGKKKHAYGDREVEREVEFTNTAHPAHRPHLQYKHLESQEQIDNLTDLDTKIYTDGSGLEGKVGAAFSLWRNELETESKKFKLSSHCTVFQAELLALRHAIEAARVKPGYSFGIFSDSRAALDTICSSETKHPLAKQAQDDIRQAMHTGKTVSLYWVKAHVGIIGNERADELAKQAALHIKTKPAYDRCPIHS</sequence>
<evidence type="ECO:0000256" key="6">
    <source>
        <dbReference type="ARBA" id="ARBA00022759"/>
    </source>
</evidence>
<reference evidence="10" key="1">
    <citation type="submission" date="2025-08" db="UniProtKB">
        <authorList>
            <consortium name="RefSeq"/>
        </authorList>
    </citation>
    <scope>IDENTIFICATION</scope>
</reference>
<accession>A0A7E5X0N8</accession>
<keyword evidence="4" id="KW-0540">Nuclease</keyword>
<evidence type="ECO:0000256" key="2">
    <source>
        <dbReference type="ARBA" id="ARBA00005300"/>
    </source>
</evidence>
<evidence type="ECO:0000256" key="4">
    <source>
        <dbReference type="ARBA" id="ARBA00022722"/>
    </source>
</evidence>
<keyword evidence="6" id="KW-0255">Endonuclease</keyword>
<dbReference type="Proteomes" id="UP000322000">
    <property type="component" value="Unplaced"/>
</dbReference>
<dbReference type="InterPro" id="IPR050092">
    <property type="entry name" value="RNase_H"/>
</dbReference>
<comment type="catalytic activity">
    <reaction evidence="1">
        <text>Endonucleolytic cleavage to 5'-phosphomonoester.</text>
        <dbReference type="EC" id="3.1.26.4"/>
    </reaction>
</comment>
<evidence type="ECO:0000256" key="3">
    <source>
        <dbReference type="ARBA" id="ARBA00012180"/>
    </source>
</evidence>
<feature type="non-terminal residue" evidence="10">
    <location>
        <position position="1"/>
    </location>
</feature>
<feature type="domain" description="RNase H type-1" evidence="8">
    <location>
        <begin position="67"/>
        <end position="199"/>
    </location>
</feature>
<dbReference type="GO" id="GO:0046872">
    <property type="term" value="F:metal ion binding"/>
    <property type="evidence" value="ECO:0007669"/>
    <property type="project" value="UniProtKB-KW"/>
</dbReference>
<evidence type="ECO:0000313" key="10">
    <source>
        <dbReference type="RefSeq" id="XP_026745986.1"/>
    </source>
</evidence>
<keyword evidence="5" id="KW-0479">Metal-binding</keyword>
<dbReference type="SUPFAM" id="SSF53098">
    <property type="entry name" value="Ribonuclease H-like"/>
    <property type="match status" value="1"/>
</dbReference>
<dbReference type="Pfam" id="PF00075">
    <property type="entry name" value="RNase_H"/>
    <property type="match status" value="1"/>
</dbReference>
<dbReference type="KEGG" id="tnl:113507322"/>
<keyword evidence="9" id="KW-1185">Reference proteome</keyword>
<gene>
    <name evidence="10" type="primary">LOC113507322</name>
</gene>
<proteinExistence type="inferred from homology"/>
<dbReference type="PROSITE" id="PS50879">
    <property type="entry name" value="RNASE_H_1"/>
    <property type="match status" value="1"/>
</dbReference>
<dbReference type="PANTHER" id="PTHR10642:SF26">
    <property type="entry name" value="RIBONUCLEASE H1"/>
    <property type="match status" value="1"/>
</dbReference>
<evidence type="ECO:0000256" key="7">
    <source>
        <dbReference type="ARBA" id="ARBA00022801"/>
    </source>
</evidence>
<organism evidence="9 10">
    <name type="scientific">Trichoplusia ni</name>
    <name type="common">Cabbage looper</name>
    <dbReference type="NCBI Taxonomy" id="7111"/>
    <lineage>
        <taxon>Eukaryota</taxon>
        <taxon>Metazoa</taxon>
        <taxon>Ecdysozoa</taxon>
        <taxon>Arthropoda</taxon>
        <taxon>Hexapoda</taxon>
        <taxon>Insecta</taxon>
        <taxon>Pterygota</taxon>
        <taxon>Neoptera</taxon>
        <taxon>Endopterygota</taxon>
        <taxon>Lepidoptera</taxon>
        <taxon>Glossata</taxon>
        <taxon>Ditrysia</taxon>
        <taxon>Noctuoidea</taxon>
        <taxon>Noctuidae</taxon>
        <taxon>Plusiinae</taxon>
        <taxon>Trichoplusia</taxon>
    </lineage>
</organism>
<evidence type="ECO:0000259" key="8">
    <source>
        <dbReference type="PROSITE" id="PS50879"/>
    </source>
</evidence>
<dbReference type="AlphaFoldDB" id="A0A7E5X0N8"/>
<dbReference type="Gene3D" id="3.30.420.10">
    <property type="entry name" value="Ribonuclease H-like superfamily/Ribonuclease H"/>
    <property type="match status" value="1"/>
</dbReference>
<dbReference type="GeneID" id="113507322"/>
<dbReference type="CDD" id="cd09276">
    <property type="entry name" value="Rnase_HI_RT_non_LTR"/>
    <property type="match status" value="1"/>
</dbReference>
<dbReference type="InterPro" id="IPR012337">
    <property type="entry name" value="RNaseH-like_sf"/>
</dbReference>
<protein>
    <recommendedName>
        <fullName evidence="3">ribonuclease H</fullName>
        <ecNumber evidence="3">3.1.26.4</ecNumber>
    </recommendedName>
</protein>
<dbReference type="PANTHER" id="PTHR10642">
    <property type="entry name" value="RIBONUCLEASE H1"/>
    <property type="match status" value="1"/>
</dbReference>
<dbReference type="GO" id="GO:0043137">
    <property type="term" value="P:DNA replication, removal of RNA primer"/>
    <property type="evidence" value="ECO:0007669"/>
    <property type="project" value="TreeGrafter"/>
</dbReference>
<name>A0A7E5X0N8_TRINI</name>
<dbReference type="EC" id="3.1.26.4" evidence="3"/>
<dbReference type="RefSeq" id="XP_026745986.1">
    <property type="nucleotide sequence ID" value="XM_026890185.1"/>
</dbReference>
<evidence type="ECO:0000256" key="5">
    <source>
        <dbReference type="ARBA" id="ARBA00022723"/>
    </source>
</evidence>